<protein>
    <recommendedName>
        <fullName evidence="3">Lipoprotein</fullName>
    </recommendedName>
</protein>
<organism evidence="1 2">
    <name type="scientific">Bythopirellula goksoeyrii</name>
    <dbReference type="NCBI Taxonomy" id="1400387"/>
    <lineage>
        <taxon>Bacteria</taxon>
        <taxon>Pseudomonadati</taxon>
        <taxon>Planctomycetota</taxon>
        <taxon>Planctomycetia</taxon>
        <taxon>Pirellulales</taxon>
        <taxon>Lacipirellulaceae</taxon>
        <taxon>Bythopirellula</taxon>
    </lineage>
</organism>
<evidence type="ECO:0000313" key="1">
    <source>
        <dbReference type="EMBL" id="QEG34004.1"/>
    </source>
</evidence>
<dbReference type="OrthoDB" id="241736at2"/>
<evidence type="ECO:0000313" key="2">
    <source>
        <dbReference type="Proteomes" id="UP000323917"/>
    </source>
</evidence>
<gene>
    <name evidence="1" type="ORF">Pr1d_12760</name>
</gene>
<evidence type="ECO:0008006" key="3">
    <source>
        <dbReference type="Google" id="ProtNLM"/>
    </source>
</evidence>
<sequence>MRAALIILLVSILPLSSGCSLLLPEISDRPVIHNPFPQLSKIAVAPFFNQSDEPTVDGREFAISYFAELQKTPGFEVVPVGVVEEAIINHRVDLSGPGEARRLAKILGVDAVVIGSVTDYSPYYPPRCGLRVDWYTANPGYHEIPAGYGLPWNTPEEEYIPDSLAYEAKFAQARAQMADLAPDCDQSIQPLPKPPQQQEDMFAPPVKETRATDRSELRLVQAVEELPQGMQFTPADIESATTGSNSSMIVEDSIDTIDTTPLTCPQGDCFTALPSAGARRPACMPHNGPVLSQTSLYSGTDPEVTEALKGYVYFREDARFGGWQAYMQRSDDFVRFCCHMNISEMLSARGGSRKTRVVLRWPERR</sequence>
<reference evidence="1 2" key="1">
    <citation type="submission" date="2019-08" db="EMBL/GenBank/DDBJ databases">
        <title>Deep-cultivation of Planctomycetes and their phenomic and genomic characterization uncovers novel biology.</title>
        <authorList>
            <person name="Wiegand S."/>
            <person name="Jogler M."/>
            <person name="Boedeker C."/>
            <person name="Pinto D."/>
            <person name="Vollmers J."/>
            <person name="Rivas-Marin E."/>
            <person name="Kohn T."/>
            <person name="Peeters S.H."/>
            <person name="Heuer A."/>
            <person name="Rast P."/>
            <person name="Oberbeckmann S."/>
            <person name="Bunk B."/>
            <person name="Jeske O."/>
            <person name="Meyerdierks A."/>
            <person name="Storesund J.E."/>
            <person name="Kallscheuer N."/>
            <person name="Luecker S."/>
            <person name="Lage O.M."/>
            <person name="Pohl T."/>
            <person name="Merkel B.J."/>
            <person name="Hornburger P."/>
            <person name="Mueller R.-W."/>
            <person name="Bruemmer F."/>
            <person name="Labrenz M."/>
            <person name="Spormann A.M."/>
            <person name="Op den Camp H."/>
            <person name="Overmann J."/>
            <person name="Amann R."/>
            <person name="Jetten M.S.M."/>
            <person name="Mascher T."/>
            <person name="Medema M.H."/>
            <person name="Devos D.P."/>
            <person name="Kaster A.-K."/>
            <person name="Ovreas L."/>
            <person name="Rohde M."/>
            <person name="Galperin M.Y."/>
            <person name="Jogler C."/>
        </authorList>
    </citation>
    <scope>NUCLEOTIDE SEQUENCE [LARGE SCALE GENOMIC DNA]</scope>
    <source>
        <strain evidence="1 2">Pr1d</strain>
    </source>
</reference>
<keyword evidence="2" id="KW-1185">Reference proteome</keyword>
<dbReference type="EMBL" id="CP042913">
    <property type="protein sequence ID" value="QEG34004.1"/>
    <property type="molecule type" value="Genomic_DNA"/>
</dbReference>
<dbReference type="PROSITE" id="PS51257">
    <property type="entry name" value="PROKAR_LIPOPROTEIN"/>
    <property type="match status" value="1"/>
</dbReference>
<dbReference type="RefSeq" id="WP_148072703.1">
    <property type="nucleotide sequence ID" value="NZ_CP042913.1"/>
</dbReference>
<dbReference type="KEGG" id="bgok:Pr1d_12760"/>
<dbReference type="Gene3D" id="3.40.50.10610">
    <property type="entry name" value="ABC-type transport auxiliary lipoprotein component"/>
    <property type="match status" value="1"/>
</dbReference>
<dbReference type="AlphaFoldDB" id="A0A5B9Q4P4"/>
<dbReference type="Proteomes" id="UP000323917">
    <property type="component" value="Chromosome"/>
</dbReference>
<accession>A0A5B9Q4P4</accession>
<proteinExistence type="predicted"/>
<name>A0A5B9Q4P4_9BACT</name>